<dbReference type="InterPro" id="IPR051045">
    <property type="entry name" value="TonB-dependent_transducer"/>
</dbReference>
<dbReference type="GO" id="GO:0098797">
    <property type="term" value="C:plasma membrane protein complex"/>
    <property type="evidence" value="ECO:0007669"/>
    <property type="project" value="TreeGrafter"/>
</dbReference>
<evidence type="ECO:0000256" key="1">
    <source>
        <dbReference type="SAM" id="SignalP"/>
    </source>
</evidence>
<feature type="signal peptide" evidence="1">
    <location>
        <begin position="1"/>
        <end position="20"/>
    </location>
</feature>
<dbReference type="KEGG" id="csto:CGC58_05505"/>
<dbReference type="RefSeq" id="WP_095895667.1">
    <property type="nucleotide sequence ID" value="NZ_BOPK01000007.1"/>
</dbReference>
<dbReference type="AlphaFoldDB" id="A0A250FXN3"/>
<sequence length="380" mass="43661">MKKYFLLVVTMMSFSVYAFKATESYFSIEKDSVLPDNSLAIEKVEPDEYPKMSNCQDANGTIEGFKKCLVAYFKENVQNAENLEGRVYLVFKVNADGKIEKVRIHSNQNALIEEGERLLKQMPLFVPAQKAGNPIEFTYTMPLTFKREKALKQEKYFSNPDVEAKWESCESAEDENKSLGKCIRKFMFERIATEDDGEEKSVYMLLKIDSDGNSMVEGIEGEDEALAREVYQKSREFPKFIPARKNGKLVGSINFVPIIFNKKETYDSSTPPDVYPQIKSCKDSFFTFGSFQKCLNEHVQRNFQYPELAAKYNIQRTVYVVFKIKEDKSVQILAALGDETQILRNEAIRIIKKLSVKAPAMKDGKPTFLVFIYPINFKLN</sequence>
<accession>A0A250FXN3</accession>
<dbReference type="GO" id="GO:0031992">
    <property type="term" value="F:energy transducer activity"/>
    <property type="evidence" value="ECO:0007669"/>
    <property type="project" value="TreeGrafter"/>
</dbReference>
<dbReference type="Gene3D" id="3.30.1150.10">
    <property type="match status" value="2"/>
</dbReference>
<protein>
    <recommendedName>
        <fullName evidence="2">TonB C-terminal domain-containing protein</fullName>
    </recommendedName>
</protein>
<dbReference type="Proteomes" id="UP000217348">
    <property type="component" value="Chromosome"/>
</dbReference>
<reference evidence="4" key="1">
    <citation type="submission" date="2017-06" db="EMBL/GenBank/DDBJ databases">
        <title>Capnocytophaga spp. assemblies.</title>
        <authorList>
            <person name="Gulvik C.A."/>
        </authorList>
    </citation>
    <scope>NUCLEOTIDE SEQUENCE [LARGE SCALE GENOMIC DNA]</scope>
    <source>
        <strain evidence="4">H2177</strain>
    </source>
</reference>
<organism evidence="3 4">
    <name type="scientific">Capnocytophaga stomatis</name>
    <dbReference type="NCBI Taxonomy" id="1848904"/>
    <lineage>
        <taxon>Bacteria</taxon>
        <taxon>Pseudomonadati</taxon>
        <taxon>Bacteroidota</taxon>
        <taxon>Flavobacteriia</taxon>
        <taxon>Flavobacteriales</taxon>
        <taxon>Flavobacteriaceae</taxon>
        <taxon>Capnocytophaga</taxon>
    </lineage>
</organism>
<evidence type="ECO:0000313" key="3">
    <source>
        <dbReference type="EMBL" id="ATA89225.1"/>
    </source>
</evidence>
<dbReference type="PROSITE" id="PS52015">
    <property type="entry name" value="TONB_CTD"/>
    <property type="match status" value="1"/>
</dbReference>
<dbReference type="PANTHER" id="PTHR33446">
    <property type="entry name" value="PROTEIN TONB-RELATED"/>
    <property type="match status" value="1"/>
</dbReference>
<evidence type="ECO:0000259" key="2">
    <source>
        <dbReference type="PROSITE" id="PS52015"/>
    </source>
</evidence>
<evidence type="ECO:0000313" key="4">
    <source>
        <dbReference type="Proteomes" id="UP000217348"/>
    </source>
</evidence>
<keyword evidence="1" id="KW-0732">Signal</keyword>
<dbReference type="PANTHER" id="PTHR33446:SF2">
    <property type="entry name" value="PROTEIN TONB"/>
    <property type="match status" value="1"/>
</dbReference>
<gene>
    <name evidence="3" type="ORF">CGC58_05505</name>
</gene>
<dbReference type="OrthoDB" id="1151275at2"/>
<dbReference type="EMBL" id="CP022387">
    <property type="protein sequence ID" value="ATA89225.1"/>
    <property type="molecule type" value="Genomic_DNA"/>
</dbReference>
<feature type="domain" description="TonB C-terminal" evidence="2">
    <location>
        <begin position="290"/>
        <end position="380"/>
    </location>
</feature>
<dbReference type="InterPro" id="IPR037682">
    <property type="entry name" value="TonB_C"/>
</dbReference>
<name>A0A250FXN3_9FLAO</name>
<proteinExistence type="predicted"/>
<feature type="chain" id="PRO_5012467989" description="TonB C-terminal domain-containing protein" evidence="1">
    <location>
        <begin position="21"/>
        <end position="380"/>
    </location>
</feature>
<dbReference type="GO" id="GO:0055085">
    <property type="term" value="P:transmembrane transport"/>
    <property type="evidence" value="ECO:0007669"/>
    <property type="project" value="InterPro"/>
</dbReference>
<dbReference type="Pfam" id="PF03544">
    <property type="entry name" value="TonB_C"/>
    <property type="match status" value="2"/>
</dbReference>
<dbReference type="SUPFAM" id="SSF74653">
    <property type="entry name" value="TolA/TonB C-terminal domain"/>
    <property type="match status" value="2"/>
</dbReference>